<dbReference type="Proteomes" id="UP001597040">
    <property type="component" value="Unassembled WGS sequence"/>
</dbReference>
<evidence type="ECO:0000313" key="2">
    <source>
        <dbReference type="Proteomes" id="UP001597040"/>
    </source>
</evidence>
<reference evidence="2" key="1">
    <citation type="journal article" date="2019" name="Int. J. Syst. Evol. Microbiol.">
        <title>The Global Catalogue of Microorganisms (GCM) 10K type strain sequencing project: providing services to taxonomists for standard genome sequencing and annotation.</title>
        <authorList>
            <consortium name="The Broad Institute Genomics Platform"/>
            <consortium name="The Broad Institute Genome Sequencing Center for Infectious Disease"/>
            <person name="Wu L."/>
            <person name="Ma J."/>
        </authorList>
    </citation>
    <scope>NUCLEOTIDE SEQUENCE [LARGE SCALE GENOMIC DNA]</scope>
    <source>
        <strain evidence="2">CCUG 56754</strain>
    </source>
</reference>
<name>A0ABW3LIF4_9BACI</name>
<protein>
    <submittedName>
        <fullName evidence="1">Bacillithiol system redox-active protein YtxJ</fullName>
    </submittedName>
</protein>
<dbReference type="InterPro" id="IPR036249">
    <property type="entry name" value="Thioredoxin-like_sf"/>
</dbReference>
<accession>A0ABW3LIF4</accession>
<dbReference type="Pfam" id="PF11009">
    <property type="entry name" value="BrxC"/>
    <property type="match status" value="1"/>
</dbReference>
<dbReference type="EMBL" id="JBHTKJ010000011">
    <property type="protein sequence ID" value="MFD1037745.1"/>
    <property type="molecule type" value="Genomic_DNA"/>
</dbReference>
<evidence type="ECO:0000313" key="1">
    <source>
        <dbReference type="EMBL" id="MFD1037745.1"/>
    </source>
</evidence>
<keyword evidence="2" id="KW-1185">Reference proteome</keyword>
<organism evidence="1 2">
    <name type="scientific">Virgibacillus byunsanensis</name>
    <dbReference type="NCBI Taxonomy" id="570945"/>
    <lineage>
        <taxon>Bacteria</taxon>
        <taxon>Bacillati</taxon>
        <taxon>Bacillota</taxon>
        <taxon>Bacilli</taxon>
        <taxon>Bacillales</taxon>
        <taxon>Bacillaceae</taxon>
        <taxon>Virgibacillus</taxon>
    </lineage>
</organism>
<dbReference type="RefSeq" id="WP_390360093.1">
    <property type="nucleotide sequence ID" value="NZ_JBHTKJ010000011.1"/>
</dbReference>
<sequence>MSELRELQSNEELENVWDSTTEKPTLLFKHSTTCPISAAAFKRYQSFIESADDRVASYMVKVIESRDVSNQIAAKTNIKHESPQIFLLRNKEVLWHSSHSKITVDAINNALQRSE</sequence>
<proteinExistence type="predicted"/>
<dbReference type="NCBIfam" id="TIGR04019">
    <property type="entry name" value="B_thiol_YtxJ"/>
    <property type="match status" value="1"/>
</dbReference>
<gene>
    <name evidence="1" type="primary">ytxJ</name>
    <name evidence="1" type="ORF">ACFQ3N_04885</name>
</gene>
<dbReference type="InterPro" id="IPR022551">
    <property type="entry name" value="BrxC"/>
</dbReference>
<dbReference type="SUPFAM" id="SSF52833">
    <property type="entry name" value="Thioredoxin-like"/>
    <property type="match status" value="1"/>
</dbReference>
<comment type="caution">
    <text evidence="1">The sequence shown here is derived from an EMBL/GenBank/DDBJ whole genome shotgun (WGS) entry which is preliminary data.</text>
</comment>
<dbReference type="Gene3D" id="3.40.30.10">
    <property type="entry name" value="Glutaredoxin"/>
    <property type="match status" value="1"/>
</dbReference>